<dbReference type="OrthoDB" id="1862401at2759"/>
<evidence type="ECO:0000256" key="1">
    <source>
        <dbReference type="ARBA" id="ARBA00022679"/>
    </source>
</evidence>
<dbReference type="InterPro" id="IPR023213">
    <property type="entry name" value="CAT-like_dom_sf"/>
</dbReference>
<dbReference type="GeneID" id="59341932"/>
<dbReference type="SUPFAM" id="SSF52777">
    <property type="entry name" value="CoA-dependent acyltransferases"/>
    <property type="match status" value="1"/>
</dbReference>
<keyword evidence="2" id="KW-0012">Acyltransferase</keyword>
<accession>A0A8H6T5Z5</accession>
<dbReference type="GO" id="GO:0016747">
    <property type="term" value="F:acyltransferase activity, transferring groups other than amino-acyl groups"/>
    <property type="evidence" value="ECO:0007669"/>
    <property type="project" value="TreeGrafter"/>
</dbReference>
<gene>
    <name evidence="3" type="ORF">MIND_00253700</name>
</gene>
<keyword evidence="1" id="KW-0808">Transferase</keyword>
<organism evidence="3 4">
    <name type="scientific">Mycena indigotica</name>
    <dbReference type="NCBI Taxonomy" id="2126181"/>
    <lineage>
        <taxon>Eukaryota</taxon>
        <taxon>Fungi</taxon>
        <taxon>Dikarya</taxon>
        <taxon>Basidiomycota</taxon>
        <taxon>Agaricomycotina</taxon>
        <taxon>Agaricomycetes</taxon>
        <taxon>Agaricomycetidae</taxon>
        <taxon>Agaricales</taxon>
        <taxon>Marasmiineae</taxon>
        <taxon>Mycenaceae</taxon>
        <taxon>Mycena</taxon>
    </lineage>
</organism>
<keyword evidence="4" id="KW-1185">Reference proteome</keyword>
<dbReference type="Gene3D" id="3.30.559.10">
    <property type="entry name" value="Chloramphenicol acetyltransferase-like domain"/>
    <property type="match status" value="2"/>
</dbReference>
<dbReference type="RefSeq" id="XP_037224511.1">
    <property type="nucleotide sequence ID" value="XM_037359416.1"/>
</dbReference>
<dbReference type="Pfam" id="PF02458">
    <property type="entry name" value="Transferase"/>
    <property type="match status" value="1"/>
</dbReference>
<dbReference type="InterPro" id="IPR050317">
    <property type="entry name" value="Plant_Fungal_Acyltransferase"/>
</dbReference>
<dbReference type="AlphaFoldDB" id="A0A8H6T5Z5"/>
<comment type="caution">
    <text evidence="3">The sequence shown here is derived from an EMBL/GenBank/DDBJ whole genome shotgun (WGS) entry which is preliminary data.</text>
</comment>
<proteinExistence type="predicted"/>
<evidence type="ECO:0000313" key="3">
    <source>
        <dbReference type="EMBL" id="KAF7312403.1"/>
    </source>
</evidence>
<dbReference type="EMBL" id="JACAZF010000002">
    <property type="protein sequence ID" value="KAF7312403.1"/>
    <property type="molecule type" value="Genomic_DNA"/>
</dbReference>
<evidence type="ECO:0000256" key="2">
    <source>
        <dbReference type="ARBA" id="ARBA00023315"/>
    </source>
</evidence>
<sequence length="471" mass="51604">MTSQVTVSERRPIHASTPTTLASPFILGPFDQTAGFVPIQVVWLYEAQQDKEVIAIERLQRAIELLLSYYPHLTGRIRVDSKSGLRQIVKFEAGAELVLANCNARLDSFDDPSPGRIMALPGKGNALLPPFDPNPANCESQPIIAIQRTRFSCGAVALGIRGAHTICDGVGYFLLVRHLAELYRGLSSSDKPTLSRPPYLAPLVAELIGAPSHEESNFEPTVLTTKPPPGPPYSPPPYPPVGRFLRFTRDHLARIKQLATEPGGSGWVSTLDALTAHLYQSVYRARLKLFAQDPSLGTLSAPDFLTAVNTRAGLGISDPELYFPNAIFAAFITVEPPELERLGLPDGPLWKTAKVFHELIRSPAVSDTSEINNTLRWIARQPDLRAIQSGLRYGTGSFMFSAWSKLEYIDLEFDEGVKPVLACPPFTLSSTLDGLAYSLPPERGAKEGDIDVNMALIEPMWPIVTKELGLE</sequence>
<protein>
    <submittedName>
        <fullName evidence="3">Uncharacterized protein</fullName>
    </submittedName>
</protein>
<name>A0A8H6T5Z5_9AGAR</name>
<dbReference type="PANTHER" id="PTHR31642">
    <property type="entry name" value="TRICHOTHECENE 3-O-ACETYLTRANSFERASE"/>
    <property type="match status" value="1"/>
</dbReference>
<reference evidence="3" key="1">
    <citation type="submission" date="2020-05" db="EMBL/GenBank/DDBJ databases">
        <title>Mycena genomes resolve the evolution of fungal bioluminescence.</title>
        <authorList>
            <person name="Tsai I.J."/>
        </authorList>
    </citation>
    <scope>NUCLEOTIDE SEQUENCE</scope>
    <source>
        <strain evidence="3">171206Taipei</strain>
    </source>
</reference>
<evidence type="ECO:0000313" key="4">
    <source>
        <dbReference type="Proteomes" id="UP000636479"/>
    </source>
</evidence>
<dbReference type="PANTHER" id="PTHR31642:SF11">
    <property type="entry name" value="SHIKIMATE O-HYDROXYCINNAMOYLTRANSFERASE"/>
    <property type="match status" value="1"/>
</dbReference>
<dbReference type="Proteomes" id="UP000636479">
    <property type="component" value="Unassembled WGS sequence"/>
</dbReference>